<evidence type="ECO:0000313" key="2">
    <source>
        <dbReference type="Proteomes" id="UP000830835"/>
    </source>
</evidence>
<accession>A0ABT0CC30</accession>
<keyword evidence="2" id="KW-1185">Reference proteome</keyword>
<comment type="caution">
    <text evidence="1">The sequence shown here is derived from an EMBL/GenBank/DDBJ whole genome shotgun (WGS) entry which is preliminary data.</text>
</comment>
<dbReference type="RefSeq" id="WP_244350623.1">
    <property type="nucleotide sequence ID" value="NZ_JAFIRA010000026.1"/>
</dbReference>
<organism evidence="1 2">
    <name type="scientific">Thermostichus vulcanus str. 'Rupite'</name>
    <dbReference type="NCBI Taxonomy" id="2813851"/>
    <lineage>
        <taxon>Bacteria</taxon>
        <taxon>Bacillati</taxon>
        <taxon>Cyanobacteriota</taxon>
        <taxon>Cyanophyceae</taxon>
        <taxon>Thermostichales</taxon>
        <taxon>Thermostichaceae</taxon>
        <taxon>Thermostichus</taxon>
    </lineage>
</organism>
<protein>
    <submittedName>
        <fullName evidence="1">Uncharacterized protein</fullName>
    </submittedName>
</protein>
<reference evidence="1" key="1">
    <citation type="submission" date="2021-02" db="EMBL/GenBank/DDBJ databases">
        <title>The CRISPR/cas machinery reduction and long-range gene transfer in the hot spring cyanobacterium Synechococcus.</title>
        <authorList>
            <person name="Dvorak P."/>
            <person name="Jahodarova E."/>
            <person name="Hasler P."/>
            <person name="Poulickova A."/>
        </authorList>
    </citation>
    <scope>NUCLEOTIDE SEQUENCE</scope>
    <source>
        <strain evidence="1">Rupite</strain>
    </source>
</reference>
<sequence length="65" mass="7531">MRVHSLIEEILQTEMLTSRQEQRLDQLLESSDFDPDDLVALDRLIEALFTRRVVAVPDDFSARSV</sequence>
<dbReference type="EMBL" id="JAFIRA010000026">
    <property type="protein sequence ID" value="MCJ2543346.1"/>
    <property type="molecule type" value="Genomic_DNA"/>
</dbReference>
<name>A0ABT0CC30_THEVL</name>
<dbReference type="Proteomes" id="UP000830835">
    <property type="component" value="Unassembled WGS sequence"/>
</dbReference>
<evidence type="ECO:0000313" key="1">
    <source>
        <dbReference type="EMBL" id="MCJ2543346.1"/>
    </source>
</evidence>
<proteinExistence type="predicted"/>
<gene>
    <name evidence="1" type="ORF">JX360_10580</name>
</gene>